<feature type="region of interest" description="Disordered" evidence="1">
    <location>
        <begin position="1"/>
        <end position="61"/>
    </location>
</feature>
<reference evidence="2" key="1">
    <citation type="submission" date="2020-08" db="EMBL/GenBank/DDBJ databases">
        <title>Novel species isolated from subtropical streams in China.</title>
        <authorList>
            <person name="Lu H."/>
        </authorList>
    </citation>
    <scope>NUCLEOTIDE SEQUENCE</scope>
    <source>
        <strain evidence="2">KACC 12607</strain>
    </source>
</reference>
<keyword evidence="2" id="KW-0282">Flagellum</keyword>
<dbReference type="SUPFAM" id="SSF160214">
    <property type="entry name" value="FlaG-like"/>
    <property type="match status" value="1"/>
</dbReference>
<protein>
    <submittedName>
        <fullName evidence="2">Flagellar protein FlaG</fullName>
    </submittedName>
</protein>
<dbReference type="InterPro" id="IPR035924">
    <property type="entry name" value="FlaG-like_sf"/>
</dbReference>
<keyword evidence="2" id="KW-0969">Cilium</keyword>
<dbReference type="Gene3D" id="3.30.160.170">
    <property type="entry name" value="FlaG-like"/>
    <property type="match status" value="1"/>
</dbReference>
<dbReference type="RefSeq" id="WP_186911663.1">
    <property type="nucleotide sequence ID" value="NZ_JACOFV010000004.1"/>
</dbReference>
<keyword evidence="2" id="KW-0966">Cell projection</keyword>
<dbReference type="PANTHER" id="PTHR37166:SF1">
    <property type="entry name" value="PROTEIN FLAG"/>
    <property type="match status" value="1"/>
</dbReference>
<evidence type="ECO:0000256" key="1">
    <source>
        <dbReference type="SAM" id="MobiDB-lite"/>
    </source>
</evidence>
<sequence>MDIPSIGSATPPGLIAVDKNTATPGTASPVSNTNTAQSSAPAVTSETETKKPTDPSQLNKAIGDINKTLQDRGQDVRFSVDQSSKRVVVKIVDQSTNKVLRQIPTEQALEISQSLDKLQGLLIKQEA</sequence>
<accession>A0A923HDH4</accession>
<dbReference type="AlphaFoldDB" id="A0A923HDH4"/>
<organism evidence="2 3">
    <name type="scientific">Undibacterium jejuense</name>
    <dbReference type="NCBI Taxonomy" id="1344949"/>
    <lineage>
        <taxon>Bacteria</taxon>
        <taxon>Pseudomonadati</taxon>
        <taxon>Pseudomonadota</taxon>
        <taxon>Betaproteobacteria</taxon>
        <taxon>Burkholderiales</taxon>
        <taxon>Oxalobacteraceae</taxon>
        <taxon>Undibacterium</taxon>
    </lineage>
</organism>
<gene>
    <name evidence="2" type="ORF">H8K32_06490</name>
</gene>
<comment type="caution">
    <text evidence="2">The sequence shown here is derived from an EMBL/GenBank/DDBJ whole genome shotgun (WGS) entry which is preliminary data.</text>
</comment>
<feature type="compositionally biased region" description="Polar residues" evidence="1">
    <location>
        <begin position="20"/>
        <end position="46"/>
    </location>
</feature>
<evidence type="ECO:0000313" key="2">
    <source>
        <dbReference type="EMBL" id="MBC3861744.1"/>
    </source>
</evidence>
<dbReference type="Proteomes" id="UP000634011">
    <property type="component" value="Unassembled WGS sequence"/>
</dbReference>
<keyword evidence="3" id="KW-1185">Reference proteome</keyword>
<name>A0A923HDH4_9BURK</name>
<proteinExistence type="predicted"/>
<dbReference type="InterPro" id="IPR005186">
    <property type="entry name" value="FlaG"/>
</dbReference>
<evidence type="ECO:0000313" key="3">
    <source>
        <dbReference type="Proteomes" id="UP000634011"/>
    </source>
</evidence>
<dbReference type="EMBL" id="JACOFV010000004">
    <property type="protein sequence ID" value="MBC3861744.1"/>
    <property type="molecule type" value="Genomic_DNA"/>
</dbReference>
<dbReference type="Pfam" id="PF03646">
    <property type="entry name" value="FlaG"/>
    <property type="match status" value="1"/>
</dbReference>
<dbReference type="PANTHER" id="PTHR37166">
    <property type="entry name" value="PROTEIN FLAG"/>
    <property type="match status" value="1"/>
</dbReference>